<feature type="transmembrane region" description="Helical" evidence="1">
    <location>
        <begin position="474"/>
        <end position="492"/>
    </location>
</feature>
<feature type="transmembrane region" description="Helical" evidence="1">
    <location>
        <begin position="572"/>
        <end position="590"/>
    </location>
</feature>
<feature type="transmembrane region" description="Helical" evidence="1">
    <location>
        <begin position="362"/>
        <end position="382"/>
    </location>
</feature>
<feature type="transmembrane region" description="Helical" evidence="1">
    <location>
        <begin position="218"/>
        <end position="237"/>
    </location>
</feature>
<feature type="transmembrane region" description="Helical" evidence="1">
    <location>
        <begin position="596"/>
        <end position="616"/>
    </location>
</feature>
<keyword evidence="1" id="KW-0812">Transmembrane</keyword>
<feature type="transmembrane region" description="Helical" evidence="1">
    <location>
        <begin position="113"/>
        <end position="133"/>
    </location>
</feature>
<feature type="transmembrane region" description="Helical" evidence="1">
    <location>
        <begin position="139"/>
        <end position="161"/>
    </location>
</feature>
<gene>
    <name evidence="2" type="ORF">VB739_16385</name>
</gene>
<keyword evidence="1" id="KW-1133">Transmembrane helix</keyword>
<dbReference type="RefSeq" id="WP_323358068.1">
    <property type="nucleotide sequence ID" value="NZ_JAYGHY010000106.1"/>
</dbReference>
<keyword evidence="1" id="KW-0472">Membrane</keyword>
<feature type="transmembrane region" description="Helical" evidence="1">
    <location>
        <begin position="56"/>
        <end position="76"/>
    </location>
</feature>
<feature type="transmembrane region" description="Helical" evidence="1">
    <location>
        <begin position="447"/>
        <end position="468"/>
    </location>
</feature>
<feature type="transmembrane region" description="Helical" evidence="1">
    <location>
        <begin position="548"/>
        <end position="565"/>
    </location>
</feature>
<feature type="non-terminal residue" evidence="2">
    <location>
        <position position="1"/>
    </location>
</feature>
<feature type="transmembrane region" description="Helical" evidence="1">
    <location>
        <begin position="82"/>
        <end position="101"/>
    </location>
</feature>
<feature type="transmembrane region" description="Helical" evidence="1">
    <location>
        <begin position="389"/>
        <end position="409"/>
    </location>
</feature>
<accession>A0ABU5T050</accession>
<evidence type="ECO:0000313" key="2">
    <source>
        <dbReference type="EMBL" id="MEA5444135.1"/>
    </source>
</evidence>
<keyword evidence="3" id="KW-1185">Reference proteome</keyword>
<feature type="transmembrane region" description="Helical" evidence="1">
    <location>
        <begin position="297"/>
        <end position="314"/>
    </location>
</feature>
<comment type="caution">
    <text evidence="2">The sequence shown here is derived from an EMBL/GenBank/DDBJ whole genome shotgun (WGS) entry which is preliminary data.</text>
</comment>
<evidence type="ECO:0008006" key="4">
    <source>
        <dbReference type="Google" id="ProtNLM"/>
    </source>
</evidence>
<reference evidence="2 3" key="1">
    <citation type="submission" date="2023-12" db="EMBL/GenBank/DDBJ databases">
        <title>Baltic Sea Cyanobacteria.</title>
        <authorList>
            <person name="Delbaje E."/>
            <person name="Fewer D.P."/>
            <person name="Shishido T.K."/>
        </authorList>
    </citation>
    <scope>NUCLEOTIDE SEQUENCE [LARGE SCALE GENOMIC DNA]</scope>
    <source>
        <strain evidence="2 3">UHCC 0281</strain>
    </source>
</reference>
<proteinExistence type="predicted"/>
<feature type="transmembrane region" description="Helical" evidence="1">
    <location>
        <begin position="173"/>
        <end position="190"/>
    </location>
</feature>
<name>A0ABU5T050_9CYAN</name>
<feature type="transmembrane region" description="Helical" evidence="1">
    <location>
        <begin position="524"/>
        <end position="542"/>
    </location>
</feature>
<organism evidence="2 3">
    <name type="scientific">Cyanobium gracile UHCC 0281</name>
    <dbReference type="NCBI Taxonomy" id="3110309"/>
    <lineage>
        <taxon>Bacteria</taxon>
        <taxon>Bacillati</taxon>
        <taxon>Cyanobacteriota</taxon>
        <taxon>Cyanophyceae</taxon>
        <taxon>Synechococcales</taxon>
        <taxon>Prochlorococcaceae</taxon>
        <taxon>Cyanobium</taxon>
    </lineage>
</organism>
<dbReference type="EMBL" id="JAYGHY010000106">
    <property type="protein sequence ID" value="MEA5444135.1"/>
    <property type="molecule type" value="Genomic_DNA"/>
</dbReference>
<protein>
    <recommendedName>
        <fullName evidence="4">DUF2339 domain-containing protein</fullName>
    </recommendedName>
</protein>
<feature type="transmembrane region" description="Helical" evidence="1">
    <location>
        <begin position="243"/>
        <end position="264"/>
    </location>
</feature>
<evidence type="ECO:0000256" key="1">
    <source>
        <dbReference type="SAM" id="Phobius"/>
    </source>
</evidence>
<feature type="transmembrane region" description="Helical" evidence="1">
    <location>
        <begin position="321"/>
        <end position="342"/>
    </location>
</feature>
<evidence type="ECO:0000313" key="3">
    <source>
        <dbReference type="Proteomes" id="UP001302329"/>
    </source>
</evidence>
<dbReference type="Proteomes" id="UP001302329">
    <property type="component" value="Unassembled WGS sequence"/>
</dbReference>
<feature type="transmembrane region" description="Helical" evidence="1">
    <location>
        <begin position="421"/>
        <end position="440"/>
    </location>
</feature>
<sequence>LQALPVALLLSLWGGLGLALLLYPREAATRATALALSAAVALLLGRNARRHGPRWLAMGDALVGQTLVLTALLSLAPLIADGPLLAGVVLLECLLFLGLAVREDSGPLRRIGWWLCVAASLLLAITGLVAALLSRDPVAQLQAGAVLTVGAALTAGMQVLLQRRGVPLPLPPLLGWLAGGLIAVGPALVVPEDRRSFLSLVVMGAFLVAARRWRPPGLLLGVSAAIGAAHGFGWLALLVQAPWPAMALLARLLPLGLLAILLMLSGGGSRQQCLGLGLLGVDVGLGTLWLLEPISPLLPGVAWLLLAAAALAATQRLRGAAVRAGLVLSLVYLAGFGVAYLLVIGPSQELVTLGALQLRGRWLVELLAIAVCLHGWFFRAGAELARLRIWPLVQPCYLEGALLGVGLTLQGQISAPWRPVAWSLLALVLVCPALVRLFAIRLQVYGVGVYWLSVLALMHTLGGGLSSFPPVSGAAQAAGVVAIALQTAFVVASHRWLDLQRLAQPGGWPLLVWIGARVAQRRNLWLYYPLFVAVAFVLASGYDRALLTFLWTGEAFAIYLLGVVLREPQFRLVALVGLGGCLLRLLAIDMDQADLGLRGLVFIGVGLLLLALNAIVHRLRSRFS</sequence>